<protein>
    <recommendedName>
        <fullName evidence="8">Saposin B-type domain-containing protein</fullName>
    </recommendedName>
</protein>
<comment type="caution">
    <text evidence="2">The sequence shown here is derived from an EMBL/GenBank/DDBJ whole genome shotgun (WGS) entry which is preliminary data.</text>
</comment>
<name>A0A5A8CC83_CAFRO</name>
<sequence>MRVRMGLVKTVTAFVAALVVGMATSVAAEDMTRCQVCIYTLERIKNGYTYLLPNICEELNAKYPGTDGAPKPLYGQCMALLSGMSQWGADVKHWWHFGCYKVEDYGAMELIQPCPTHAVCAKITDLNKVPFCEWPKSDSDMEGLKSCKDEKCGET</sequence>
<accession>A0A5A8CC83</accession>
<evidence type="ECO:0008006" key="8">
    <source>
        <dbReference type="Google" id="ProtNLM"/>
    </source>
</evidence>
<dbReference type="Proteomes" id="UP000322899">
    <property type="component" value="Unassembled WGS sequence"/>
</dbReference>
<gene>
    <name evidence="4" type="ORF">FNF27_03595</name>
    <name evidence="3" type="ORF">FNF28_02742</name>
    <name evidence="2" type="ORF">FNF29_05281</name>
</gene>
<reference evidence="5 6" key="1">
    <citation type="submission" date="2019-07" db="EMBL/GenBank/DDBJ databases">
        <title>Genomes of Cafeteria roenbergensis.</title>
        <authorList>
            <person name="Fischer M.G."/>
            <person name="Hackl T."/>
            <person name="Roman M."/>
        </authorList>
    </citation>
    <scope>NUCLEOTIDE SEQUENCE [LARGE SCALE GENOMIC DNA]</scope>
    <source>
        <strain evidence="2 6">BVI</strain>
        <strain evidence="4 5">E4-10P</strain>
        <strain evidence="3 7">RCC970-E3</strain>
    </source>
</reference>
<dbReference type="EMBL" id="VLTN01000034">
    <property type="protein sequence ID" value="KAA0150478.1"/>
    <property type="molecule type" value="Genomic_DNA"/>
</dbReference>
<organism evidence="2 6">
    <name type="scientific">Cafeteria roenbergensis</name>
    <name type="common">Marine flagellate</name>
    <dbReference type="NCBI Taxonomy" id="33653"/>
    <lineage>
        <taxon>Eukaryota</taxon>
        <taxon>Sar</taxon>
        <taxon>Stramenopiles</taxon>
        <taxon>Bigyra</taxon>
        <taxon>Opalozoa</taxon>
        <taxon>Bicosoecida</taxon>
        <taxon>Cafeteriaceae</taxon>
        <taxon>Cafeteria</taxon>
    </lineage>
</organism>
<evidence type="ECO:0000313" key="7">
    <source>
        <dbReference type="Proteomes" id="UP000324907"/>
    </source>
</evidence>
<evidence type="ECO:0000313" key="5">
    <source>
        <dbReference type="Proteomes" id="UP000322899"/>
    </source>
</evidence>
<dbReference type="AlphaFoldDB" id="A0A5A8CC83"/>
<proteinExistence type="predicted"/>
<evidence type="ECO:0000256" key="1">
    <source>
        <dbReference type="SAM" id="SignalP"/>
    </source>
</evidence>
<evidence type="ECO:0000313" key="4">
    <source>
        <dbReference type="EMBL" id="KAA0174880.1"/>
    </source>
</evidence>
<dbReference type="EMBL" id="VLTO01000018">
    <property type="protein sequence ID" value="KAA0174880.1"/>
    <property type="molecule type" value="Genomic_DNA"/>
</dbReference>
<dbReference type="Proteomes" id="UP000324907">
    <property type="component" value="Unassembled WGS sequence"/>
</dbReference>
<keyword evidence="1" id="KW-0732">Signal</keyword>
<feature type="chain" id="PRO_5036136753" description="Saposin B-type domain-containing protein" evidence="1">
    <location>
        <begin position="29"/>
        <end position="155"/>
    </location>
</feature>
<dbReference type="Proteomes" id="UP000323011">
    <property type="component" value="Unassembled WGS sequence"/>
</dbReference>
<keyword evidence="6" id="KW-1185">Reference proteome</keyword>
<feature type="signal peptide" evidence="1">
    <location>
        <begin position="1"/>
        <end position="28"/>
    </location>
</feature>
<dbReference type="EMBL" id="VLTL01000032">
    <property type="protein sequence ID" value="KAA0167674.1"/>
    <property type="molecule type" value="Genomic_DNA"/>
</dbReference>
<evidence type="ECO:0000313" key="6">
    <source>
        <dbReference type="Proteomes" id="UP000323011"/>
    </source>
</evidence>
<evidence type="ECO:0000313" key="2">
    <source>
        <dbReference type="EMBL" id="KAA0150478.1"/>
    </source>
</evidence>
<evidence type="ECO:0000313" key="3">
    <source>
        <dbReference type="EMBL" id="KAA0167674.1"/>
    </source>
</evidence>